<dbReference type="RefSeq" id="WP_222651772.1">
    <property type="nucleotide sequence ID" value="NZ_JACBCJ010000007.1"/>
</dbReference>
<gene>
    <name evidence="1" type="ORF">EXM65_12500</name>
</gene>
<protein>
    <recommendedName>
        <fullName evidence="3">Phage protein</fullName>
    </recommendedName>
</protein>
<reference evidence="1 2" key="1">
    <citation type="submission" date="2019-02" db="EMBL/GenBank/DDBJ databases">
        <title>Genome sequencing of Clostridium botulinum clinical isolates.</title>
        <authorList>
            <person name="Brunt J."/>
            <person name="Van Vliet A.H.M."/>
            <person name="Stringer S.C."/>
            <person name="Grant K.A."/>
            <person name="Carter A.C."/>
            <person name="Peck M.W."/>
        </authorList>
    </citation>
    <scope>NUCLEOTIDE SEQUENCE [LARGE SCALE GENOMIC DNA]</scope>
    <source>
        <strain evidence="1 2">H113700579</strain>
    </source>
</reference>
<sequence length="152" mass="17366">MITISAIHKQIVIMVRNALKGTEYESIKIMSSDTSEGFDRPSIKVNIESSDLAKINANYVQRIATVSVYFFATDIKNYKIENLKIQDFLENIFIQGVRFEGCYIPINEIEVETIDSVLETSFMLDVTNQLDKLDELNAEYMEDLNINYEGGC</sequence>
<name>A0A6M0SQT2_CLOBO</name>
<evidence type="ECO:0000313" key="2">
    <source>
        <dbReference type="Proteomes" id="UP000472355"/>
    </source>
</evidence>
<proteinExistence type="predicted"/>
<dbReference type="AlphaFoldDB" id="A0A6M0SQT2"/>
<evidence type="ECO:0000313" key="1">
    <source>
        <dbReference type="EMBL" id="NFA43368.1"/>
    </source>
</evidence>
<dbReference type="InterPro" id="IPR049254">
    <property type="entry name" value="Phage_tail_terminator"/>
</dbReference>
<accession>A0A6M0SQT2</accession>
<evidence type="ECO:0008006" key="3">
    <source>
        <dbReference type="Google" id="ProtNLM"/>
    </source>
</evidence>
<dbReference type="Pfam" id="PF20765">
    <property type="entry name" value="Phage_tail_terminator_8"/>
    <property type="match status" value="1"/>
</dbReference>
<organism evidence="1 2">
    <name type="scientific">Clostridium botulinum</name>
    <dbReference type="NCBI Taxonomy" id="1491"/>
    <lineage>
        <taxon>Bacteria</taxon>
        <taxon>Bacillati</taxon>
        <taxon>Bacillota</taxon>
        <taxon>Clostridia</taxon>
        <taxon>Eubacteriales</taxon>
        <taxon>Clostridiaceae</taxon>
        <taxon>Clostridium</taxon>
    </lineage>
</organism>
<dbReference type="EMBL" id="SGKU01000037">
    <property type="protein sequence ID" value="NFA43368.1"/>
    <property type="molecule type" value="Genomic_DNA"/>
</dbReference>
<comment type="caution">
    <text evidence="1">The sequence shown here is derived from an EMBL/GenBank/DDBJ whole genome shotgun (WGS) entry which is preliminary data.</text>
</comment>
<dbReference type="Proteomes" id="UP000472355">
    <property type="component" value="Unassembled WGS sequence"/>
</dbReference>